<protein>
    <submittedName>
        <fullName evidence="1">Uncharacterized protein</fullName>
    </submittedName>
</protein>
<dbReference type="SUPFAM" id="SSF52047">
    <property type="entry name" value="RNI-like"/>
    <property type="match status" value="1"/>
</dbReference>
<dbReference type="OrthoDB" id="3357519at2759"/>
<dbReference type="Gene3D" id="3.80.10.10">
    <property type="entry name" value="Ribonuclease Inhibitor"/>
    <property type="match status" value="1"/>
</dbReference>
<dbReference type="Proteomes" id="UP000307440">
    <property type="component" value="Unassembled WGS sequence"/>
</dbReference>
<reference evidence="1 2" key="1">
    <citation type="journal article" date="2019" name="Nat. Ecol. Evol.">
        <title>Megaphylogeny resolves global patterns of mushroom evolution.</title>
        <authorList>
            <person name="Varga T."/>
            <person name="Krizsan K."/>
            <person name="Foldi C."/>
            <person name="Dima B."/>
            <person name="Sanchez-Garcia M."/>
            <person name="Sanchez-Ramirez S."/>
            <person name="Szollosi G.J."/>
            <person name="Szarkandi J.G."/>
            <person name="Papp V."/>
            <person name="Albert L."/>
            <person name="Andreopoulos W."/>
            <person name="Angelini C."/>
            <person name="Antonin V."/>
            <person name="Barry K.W."/>
            <person name="Bougher N.L."/>
            <person name="Buchanan P."/>
            <person name="Buyck B."/>
            <person name="Bense V."/>
            <person name="Catcheside P."/>
            <person name="Chovatia M."/>
            <person name="Cooper J."/>
            <person name="Damon W."/>
            <person name="Desjardin D."/>
            <person name="Finy P."/>
            <person name="Geml J."/>
            <person name="Haridas S."/>
            <person name="Hughes K."/>
            <person name="Justo A."/>
            <person name="Karasinski D."/>
            <person name="Kautmanova I."/>
            <person name="Kiss B."/>
            <person name="Kocsube S."/>
            <person name="Kotiranta H."/>
            <person name="LaButti K.M."/>
            <person name="Lechner B.E."/>
            <person name="Liimatainen K."/>
            <person name="Lipzen A."/>
            <person name="Lukacs Z."/>
            <person name="Mihaltcheva S."/>
            <person name="Morgado L.N."/>
            <person name="Niskanen T."/>
            <person name="Noordeloos M.E."/>
            <person name="Ohm R.A."/>
            <person name="Ortiz-Santana B."/>
            <person name="Ovrebo C."/>
            <person name="Racz N."/>
            <person name="Riley R."/>
            <person name="Savchenko A."/>
            <person name="Shiryaev A."/>
            <person name="Soop K."/>
            <person name="Spirin V."/>
            <person name="Szebenyi C."/>
            <person name="Tomsovsky M."/>
            <person name="Tulloss R.E."/>
            <person name="Uehling J."/>
            <person name="Grigoriev I.V."/>
            <person name="Vagvolgyi C."/>
            <person name="Papp T."/>
            <person name="Martin F.M."/>
            <person name="Miettinen O."/>
            <person name="Hibbett D.S."/>
            <person name="Nagy L.G."/>
        </authorList>
    </citation>
    <scope>NUCLEOTIDE SEQUENCE [LARGE SCALE GENOMIC DNA]</scope>
    <source>
        <strain evidence="1 2">CBS 121175</strain>
    </source>
</reference>
<organism evidence="1 2">
    <name type="scientific">Coprinopsis marcescibilis</name>
    <name type="common">Agaric fungus</name>
    <name type="synonym">Psathyrella marcescibilis</name>
    <dbReference type="NCBI Taxonomy" id="230819"/>
    <lineage>
        <taxon>Eukaryota</taxon>
        <taxon>Fungi</taxon>
        <taxon>Dikarya</taxon>
        <taxon>Basidiomycota</taxon>
        <taxon>Agaricomycotina</taxon>
        <taxon>Agaricomycetes</taxon>
        <taxon>Agaricomycetidae</taxon>
        <taxon>Agaricales</taxon>
        <taxon>Agaricineae</taxon>
        <taxon>Psathyrellaceae</taxon>
        <taxon>Coprinopsis</taxon>
    </lineage>
</organism>
<proteinExistence type="predicted"/>
<gene>
    <name evidence="1" type="ORF">FA15DRAFT_668535</name>
</gene>
<dbReference type="AlphaFoldDB" id="A0A5C3KYT8"/>
<accession>A0A5C3KYT8</accession>
<name>A0A5C3KYT8_COPMA</name>
<keyword evidence="2" id="KW-1185">Reference proteome</keyword>
<evidence type="ECO:0000313" key="1">
    <source>
        <dbReference type="EMBL" id="TFK25455.1"/>
    </source>
</evidence>
<dbReference type="EMBL" id="ML210186">
    <property type="protein sequence ID" value="TFK25455.1"/>
    <property type="molecule type" value="Genomic_DNA"/>
</dbReference>
<dbReference type="InterPro" id="IPR032675">
    <property type="entry name" value="LRR_dom_sf"/>
</dbReference>
<evidence type="ECO:0000313" key="2">
    <source>
        <dbReference type="Proteomes" id="UP000307440"/>
    </source>
</evidence>
<sequence>MPLYTKADTVSELLPFLSHNEPLPDSLIPKCAYHRKPIIDKISGLDKQIQPLLKELSQLQSEREELVAERIKYDTLLSPTRHFPDDLVALVLRYSLDGPLDSKGRQHFTVLRAVCKQWRYVAFATSEIWRRVTLDIVRDFPSVPLRAQGGLWDSIFRWFWRAGANKPCSLRLIQDTPEGHGHPEPFHMRGFMKSFFDGLGQCFISGVPFETILVDFQFFSSHSRRSFSQSHLNKMANIERLTLASTRNLQTWTIDHEFDDSKFFYLNSFQSFEDALPKLRVLHLGGWCCDSGIIQQSQFHHSELTSLHISSCCFEANESVPDYFLGIISTELPRLEELILEKVRVGSVGVSHPSSSTNIPRTYRHTNLKNLVVNGKRSIRAISNLILPSLVYLRILHDDRPGCRDGDEVYDDKDLPCPVEIAPTVSRLLETATLHTLSLSRQESLNICTTAGSDSADLLSQAQCIRHLEIPDCTALERIDIDIAVKTNGLAALESVFCRNACTPEDFVRIHGAVVDWMTRQHGRSARLGSTTDRLKIYQRFVDEDTRLVGNVEAEYLKALDALRNVGVDVITGWANIPGPSFPHYDDCPFES</sequence>